<dbReference type="AlphaFoldDB" id="A0A679I4N5"/>
<proteinExistence type="predicted"/>
<gene>
    <name evidence="1" type="ORF">ICHIAU1_16210</name>
</gene>
<organism evidence="1 2">
    <name type="scientific">Fluviibacter phosphoraccumulans</name>
    <dbReference type="NCBI Taxonomy" id="1751046"/>
    <lineage>
        <taxon>Bacteria</taxon>
        <taxon>Pseudomonadati</taxon>
        <taxon>Pseudomonadota</taxon>
        <taxon>Betaproteobacteria</taxon>
        <taxon>Rhodocyclales</taxon>
        <taxon>Fluviibacteraceae</taxon>
        <taxon>Fluviibacter</taxon>
    </lineage>
</organism>
<reference evidence="2" key="1">
    <citation type="submission" date="2020-01" db="EMBL/GenBank/DDBJ databases">
        <title>Phosphoaccumulans saitamaens gen. nov., sp. nov., a polyphosphate accumulating bacterium isolated from surface river water.</title>
        <authorList>
            <person name="Watanabe K."/>
            <person name="Suda W."/>
        </authorList>
    </citation>
    <scope>NUCLEOTIDE SEQUENCE [LARGE SCALE GENOMIC DNA]</scope>
    <source>
        <strain evidence="2">ICHIAU1</strain>
    </source>
</reference>
<sequence length="139" mass="15040">MSSTGMPLKDRIKRSITQRGDEVFVRNEFAKFGSPAQISRVLRELVATGRLVKLGVGIYAKAKPSILTGKAIPVRPVDVLAPVALKKLGVTINQSRLGSAYNAGQTTQVPAGMVINTGKRRISRRIGFGERVVTYETTS</sequence>
<evidence type="ECO:0000313" key="2">
    <source>
        <dbReference type="Proteomes" id="UP000463961"/>
    </source>
</evidence>
<name>A0A679I4N5_9RHOO</name>
<protein>
    <submittedName>
        <fullName evidence="1">Uncharacterized protein</fullName>
    </submittedName>
</protein>
<evidence type="ECO:0000313" key="1">
    <source>
        <dbReference type="EMBL" id="BBU69338.1"/>
    </source>
</evidence>
<dbReference type="Pfam" id="PF19570">
    <property type="entry name" value="DUF6088"/>
    <property type="match status" value="1"/>
</dbReference>
<dbReference type="EMBL" id="AP022345">
    <property type="protein sequence ID" value="BBU69338.1"/>
    <property type="molecule type" value="Genomic_DNA"/>
</dbReference>
<dbReference type="Proteomes" id="UP000463961">
    <property type="component" value="Chromosome"/>
</dbReference>
<accession>A0A679I4N5</accession>
<keyword evidence="2" id="KW-1185">Reference proteome</keyword>
<dbReference type="InterPro" id="IPR045738">
    <property type="entry name" value="DUF6088"/>
</dbReference>
<dbReference type="RefSeq" id="WP_202930675.1">
    <property type="nucleotide sequence ID" value="NZ_AP019011.1"/>
</dbReference>